<evidence type="ECO:0000256" key="7">
    <source>
        <dbReference type="ARBA" id="ARBA00023264"/>
    </source>
</evidence>
<evidence type="ECO:0000256" key="3">
    <source>
        <dbReference type="ARBA" id="ARBA00022516"/>
    </source>
</evidence>
<accession>A0A2A5B4P1</accession>
<keyword evidence="6 10" id="KW-0594">Phospholipid biosynthesis</keyword>
<protein>
    <recommendedName>
        <fullName evidence="8 10">Phosphate acyltransferase</fullName>
        <ecNumber evidence="8 10">2.3.1.274</ecNumber>
    </recommendedName>
    <alternativeName>
        <fullName evidence="10">Acyl-ACP phosphotransacylase</fullName>
    </alternativeName>
    <alternativeName>
        <fullName evidence="10">Acyl-[acyl-carrier-protein]--phosphate acyltransferase</fullName>
    </alternativeName>
    <alternativeName>
        <fullName evidence="10">Phosphate-acyl-ACP acyltransferase</fullName>
    </alternativeName>
</protein>
<sequence length="337" mass="35015">MSSNGLIAIDAMGGDGGVAVTVPASVQALKSNPELSVYLVGDERQIKPFLASADSQLQSRISILHTTECISAADKPGAVLRSARQSSMFKAVELLQNGDVTAMVSAGNTGALLMIGRHLIKTIEGIQKPAMVATLPGASRQCYLLDVGANLECSAQQLFEFAVMGSVLAESLSGGPVRVALLNIGSEQYKGTEAVRAAGDLMENCKALNYSGFIEANALFEGEVDVVVCDGFVGNVTIKSSAGVANVVKNLISRRVGEDTNASNATALQILNDLSEQINPHRFNGASLLGLQGSIVKSHGNATIEGFAYALQQAVNEVNNAVPGLIATRVASIIGQN</sequence>
<dbReference type="SUPFAM" id="SSF53659">
    <property type="entry name" value="Isocitrate/Isopropylmalate dehydrogenase-like"/>
    <property type="match status" value="1"/>
</dbReference>
<comment type="caution">
    <text evidence="11">The sequence shown here is derived from an EMBL/GenBank/DDBJ whole genome shotgun (WGS) entry which is preliminary data.</text>
</comment>
<organism evidence="11 12">
    <name type="scientific">SAR86 cluster bacterium</name>
    <dbReference type="NCBI Taxonomy" id="2030880"/>
    <lineage>
        <taxon>Bacteria</taxon>
        <taxon>Pseudomonadati</taxon>
        <taxon>Pseudomonadota</taxon>
        <taxon>Gammaproteobacteria</taxon>
        <taxon>SAR86 cluster</taxon>
    </lineage>
</organism>
<dbReference type="PANTHER" id="PTHR30100:SF1">
    <property type="entry name" value="PHOSPHATE ACYLTRANSFERASE"/>
    <property type="match status" value="1"/>
</dbReference>
<comment type="similarity">
    <text evidence="10">Belongs to the PlsX family.</text>
</comment>
<keyword evidence="2 10" id="KW-0963">Cytoplasm</keyword>
<dbReference type="GO" id="GO:0006633">
    <property type="term" value="P:fatty acid biosynthetic process"/>
    <property type="evidence" value="ECO:0007669"/>
    <property type="project" value="UniProtKB-UniRule"/>
</dbReference>
<gene>
    <name evidence="10" type="primary">plsX</name>
    <name evidence="11" type="ORF">COA96_05990</name>
</gene>
<dbReference type="GO" id="GO:0043811">
    <property type="term" value="F:phosphate:acyl-[acyl carrier protein] acyltransferase activity"/>
    <property type="evidence" value="ECO:0007669"/>
    <property type="project" value="UniProtKB-UniRule"/>
</dbReference>
<evidence type="ECO:0000256" key="2">
    <source>
        <dbReference type="ARBA" id="ARBA00022490"/>
    </source>
</evidence>
<evidence type="ECO:0000256" key="8">
    <source>
        <dbReference type="ARBA" id="ARBA00024069"/>
    </source>
</evidence>
<dbReference type="EMBL" id="NVVJ01000013">
    <property type="protein sequence ID" value="PCJ26048.1"/>
    <property type="molecule type" value="Genomic_DNA"/>
</dbReference>
<dbReference type="Gene3D" id="3.40.718.10">
    <property type="entry name" value="Isopropylmalate Dehydrogenase"/>
    <property type="match status" value="1"/>
</dbReference>
<proteinExistence type="inferred from homology"/>
<dbReference type="GO" id="GO:0005737">
    <property type="term" value="C:cytoplasm"/>
    <property type="evidence" value="ECO:0007669"/>
    <property type="project" value="UniProtKB-SubCell"/>
</dbReference>
<reference evidence="12" key="1">
    <citation type="submission" date="2017-08" db="EMBL/GenBank/DDBJ databases">
        <title>A dynamic microbial community with high functional redundancy inhabits the cold, oxic subseafloor aquifer.</title>
        <authorList>
            <person name="Tully B.J."/>
            <person name="Wheat C.G."/>
            <person name="Glazer B.T."/>
            <person name="Huber J.A."/>
        </authorList>
    </citation>
    <scope>NUCLEOTIDE SEQUENCE [LARGE SCALE GENOMIC DNA]</scope>
</reference>
<name>A0A2A5B4P1_9GAMM</name>
<comment type="subcellular location">
    <subcellularLocation>
        <location evidence="10">Cytoplasm</location>
    </subcellularLocation>
    <text evidence="10">Associated with the membrane possibly through PlsY.</text>
</comment>
<evidence type="ECO:0000313" key="11">
    <source>
        <dbReference type="EMBL" id="PCJ26048.1"/>
    </source>
</evidence>
<keyword evidence="3 10" id="KW-0444">Lipid biosynthesis</keyword>
<keyword evidence="4 10" id="KW-0808">Transferase</keyword>
<dbReference type="NCBIfam" id="TIGR00182">
    <property type="entry name" value="plsX"/>
    <property type="match status" value="1"/>
</dbReference>
<keyword evidence="11" id="KW-0012">Acyltransferase</keyword>
<evidence type="ECO:0000256" key="10">
    <source>
        <dbReference type="HAMAP-Rule" id="MF_00019"/>
    </source>
</evidence>
<comment type="function">
    <text evidence="10">Catalyzes the reversible formation of acyl-phosphate (acyl-PO(4)) from acyl-[acyl-carrier-protein] (acyl-ACP). This enzyme utilizes acyl-ACP as fatty acyl donor, but not acyl-CoA.</text>
</comment>
<keyword evidence="5 10" id="KW-0443">Lipid metabolism</keyword>
<dbReference type="PIRSF" id="PIRSF002465">
    <property type="entry name" value="Phsphlp_syn_PlsX"/>
    <property type="match status" value="1"/>
</dbReference>
<evidence type="ECO:0000256" key="9">
    <source>
        <dbReference type="ARBA" id="ARBA00046608"/>
    </source>
</evidence>
<dbReference type="EC" id="2.3.1.274" evidence="8 10"/>
<comment type="pathway">
    <text evidence="10">Lipid metabolism; phospholipid metabolism.</text>
</comment>
<dbReference type="Pfam" id="PF02504">
    <property type="entry name" value="FA_synthesis"/>
    <property type="match status" value="1"/>
</dbReference>
<dbReference type="UniPathway" id="UPA00085"/>
<dbReference type="PANTHER" id="PTHR30100">
    <property type="entry name" value="FATTY ACID/PHOSPHOLIPID SYNTHESIS PROTEIN PLSX"/>
    <property type="match status" value="1"/>
</dbReference>
<evidence type="ECO:0000256" key="4">
    <source>
        <dbReference type="ARBA" id="ARBA00022679"/>
    </source>
</evidence>
<comment type="subunit">
    <text evidence="9 10">Homodimer. Probably interacts with PlsY.</text>
</comment>
<evidence type="ECO:0000313" key="12">
    <source>
        <dbReference type="Proteomes" id="UP000218327"/>
    </source>
</evidence>
<keyword evidence="7 10" id="KW-1208">Phospholipid metabolism</keyword>
<dbReference type="InterPro" id="IPR003664">
    <property type="entry name" value="FA_synthesis"/>
</dbReference>
<evidence type="ECO:0000256" key="1">
    <source>
        <dbReference type="ARBA" id="ARBA00001232"/>
    </source>
</evidence>
<dbReference type="HAMAP" id="MF_00019">
    <property type="entry name" value="PlsX"/>
    <property type="match status" value="1"/>
</dbReference>
<evidence type="ECO:0000256" key="5">
    <source>
        <dbReference type="ARBA" id="ARBA00023098"/>
    </source>
</evidence>
<dbReference type="Proteomes" id="UP000218327">
    <property type="component" value="Unassembled WGS sequence"/>
</dbReference>
<comment type="catalytic activity">
    <reaction evidence="1 10">
        <text>a fatty acyl-[ACP] + phosphate = an acyl phosphate + holo-[ACP]</text>
        <dbReference type="Rhea" id="RHEA:42292"/>
        <dbReference type="Rhea" id="RHEA-COMP:9685"/>
        <dbReference type="Rhea" id="RHEA-COMP:14125"/>
        <dbReference type="ChEBI" id="CHEBI:43474"/>
        <dbReference type="ChEBI" id="CHEBI:59918"/>
        <dbReference type="ChEBI" id="CHEBI:64479"/>
        <dbReference type="ChEBI" id="CHEBI:138651"/>
        <dbReference type="EC" id="2.3.1.274"/>
    </reaction>
</comment>
<dbReference type="AlphaFoldDB" id="A0A2A5B4P1"/>
<dbReference type="GO" id="GO:0008654">
    <property type="term" value="P:phospholipid biosynthetic process"/>
    <property type="evidence" value="ECO:0007669"/>
    <property type="project" value="UniProtKB-KW"/>
</dbReference>
<dbReference type="InterPro" id="IPR012281">
    <property type="entry name" value="Phospholipid_synth_PlsX-like"/>
</dbReference>
<evidence type="ECO:0000256" key="6">
    <source>
        <dbReference type="ARBA" id="ARBA00023209"/>
    </source>
</evidence>